<evidence type="ECO:0000256" key="1">
    <source>
        <dbReference type="SAM" id="MobiDB-lite"/>
    </source>
</evidence>
<gene>
    <name evidence="3" type="ORF">VC83_04072</name>
</gene>
<feature type="region of interest" description="Disordered" evidence="1">
    <location>
        <begin position="121"/>
        <end position="153"/>
    </location>
</feature>
<evidence type="ECO:0000313" key="3">
    <source>
        <dbReference type="EMBL" id="OAF59541.1"/>
    </source>
</evidence>
<dbReference type="eggNOG" id="ENOG502RKZ4">
    <property type="taxonomic scope" value="Eukaryota"/>
</dbReference>
<feature type="region of interest" description="Disordered" evidence="1">
    <location>
        <begin position="27"/>
        <end position="85"/>
    </location>
</feature>
<name>A0A177AE46_9PEZI</name>
<protein>
    <recommendedName>
        <fullName evidence="2">DUF7924 domain-containing protein</fullName>
    </recommendedName>
</protein>
<accession>A0A177AE46</accession>
<dbReference type="RefSeq" id="XP_024324824.1">
    <property type="nucleotide sequence ID" value="XM_024467709.1"/>
</dbReference>
<organism evidence="3">
    <name type="scientific">Pseudogymnoascus destructans</name>
    <dbReference type="NCBI Taxonomy" id="655981"/>
    <lineage>
        <taxon>Eukaryota</taxon>
        <taxon>Fungi</taxon>
        <taxon>Dikarya</taxon>
        <taxon>Ascomycota</taxon>
        <taxon>Pezizomycotina</taxon>
        <taxon>Leotiomycetes</taxon>
        <taxon>Thelebolales</taxon>
        <taxon>Thelebolaceae</taxon>
        <taxon>Pseudogymnoascus</taxon>
    </lineage>
</organism>
<evidence type="ECO:0000259" key="2">
    <source>
        <dbReference type="Pfam" id="PF25545"/>
    </source>
</evidence>
<feature type="domain" description="DUF7924" evidence="2">
    <location>
        <begin position="205"/>
        <end position="444"/>
    </location>
</feature>
<dbReference type="PANTHER" id="PTHR42470">
    <property type="entry name" value="VAST DOMAIN-CONTAINING PROTEIN"/>
    <property type="match status" value="1"/>
</dbReference>
<reference evidence="3" key="1">
    <citation type="submission" date="2016-03" db="EMBL/GenBank/DDBJ databases">
        <title>Updated assembly of Pseudogymnoascus destructans, the fungus causing white-nose syndrome of bats.</title>
        <authorList>
            <person name="Palmer J.M."/>
            <person name="Drees K.P."/>
            <person name="Foster J.T."/>
            <person name="Lindner D.L."/>
        </authorList>
    </citation>
    <scope>NUCLEOTIDE SEQUENCE [LARGE SCALE GENOMIC DNA]</scope>
    <source>
        <strain evidence="3">20631-21</strain>
    </source>
</reference>
<dbReference type="VEuPathDB" id="FungiDB:GMDG_03273"/>
<dbReference type="OrthoDB" id="3560112at2759"/>
<dbReference type="Proteomes" id="UP000077154">
    <property type="component" value="Unassembled WGS sequence"/>
</dbReference>
<feature type="compositionally biased region" description="Polar residues" evidence="1">
    <location>
        <begin position="130"/>
        <end position="153"/>
    </location>
</feature>
<sequence>MGFAAKRSHAEFRCDTANCQTLFSYPSPAPTTLFSDPPPSIPSRTRSFRTESGDKDSTYEQKVRSWQAKEQFHTSRRREKSPLPLLRRSASLPTLSELRSLPLIAPLTQQNLLSAEGEMDPRLAGAPATPQKSVSSISQTYDTPSQASHASSSVDVGAKLEIINIFGHETSTPILQKLPDFKAEVLSVVSGERLSAMKPQSAKRFRSDFNDVKSRNEATLHDRMMPHMIKSGRTVSGGENADELYKEFREDGLDRNIDADFSAGCVPIPPCHAFEKNLERLFGVKNPKPDFTFGFNPSTFTKDEQLLLQRYDTSYALSKGIISPFFIMEWKGSRGTMQDCSVQARRGGAAIVNARRQIRASTIPDYDYFTPDLATIAFSCAMTSEIAYIAVHWCQRIADNDYWYMAVAKRFFLAEDDDIQRLRLCLHNIIDWGLSERRNSIKEELRALDERWQIARSRDLETQQGSVSKRRRKE</sequence>
<proteinExistence type="predicted"/>
<dbReference type="AlphaFoldDB" id="A0A177AE46"/>
<dbReference type="Pfam" id="PF25545">
    <property type="entry name" value="DUF7924"/>
    <property type="match status" value="1"/>
</dbReference>
<dbReference type="EMBL" id="KV441393">
    <property type="protein sequence ID" value="OAF59541.1"/>
    <property type="molecule type" value="Genomic_DNA"/>
</dbReference>
<dbReference type="InterPro" id="IPR057684">
    <property type="entry name" value="DUF7924"/>
</dbReference>
<dbReference type="GeneID" id="36287145"/>
<feature type="compositionally biased region" description="Basic and acidic residues" evidence="1">
    <location>
        <begin position="48"/>
        <end position="63"/>
    </location>
</feature>
<dbReference type="PANTHER" id="PTHR42470:SF1">
    <property type="entry name" value="VAST DOMAIN-CONTAINING PROTEIN"/>
    <property type="match status" value="1"/>
</dbReference>